<evidence type="ECO:0000313" key="1">
    <source>
        <dbReference type="EMBL" id="KAK6777841.1"/>
    </source>
</evidence>
<keyword evidence="2" id="KW-1185">Reference proteome</keyword>
<protein>
    <submittedName>
        <fullName evidence="1">Uncharacterized protein</fullName>
    </submittedName>
</protein>
<name>A0AAN8T3I1_SOLBU</name>
<organism evidence="1 2">
    <name type="scientific">Solanum bulbocastanum</name>
    <name type="common">Wild potato</name>
    <dbReference type="NCBI Taxonomy" id="147425"/>
    <lineage>
        <taxon>Eukaryota</taxon>
        <taxon>Viridiplantae</taxon>
        <taxon>Streptophyta</taxon>
        <taxon>Embryophyta</taxon>
        <taxon>Tracheophyta</taxon>
        <taxon>Spermatophyta</taxon>
        <taxon>Magnoliopsida</taxon>
        <taxon>eudicotyledons</taxon>
        <taxon>Gunneridae</taxon>
        <taxon>Pentapetalae</taxon>
        <taxon>asterids</taxon>
        <taxon>lamiids</taxon>
        <taxon>Solanales</taxon>
        <taxon>Solanaceae</taxon>
        <taxon>Solanoideae</taxon>
        <taxon>Solaneae</taxon>
        <taxon>Solanum</taxon>
    </lineage>
</organism>
<dbReference type="AlphaFoldDB" id="A0AAN8T3I1"/>
<evidence type="ECO:0000313" key="2">
    <source>
        <dbReference type="Proteomes" id="UP001371456"/>
    </source>
</evidence>
<dbReference type="Proteomes" id="UP001371456">
    <property type="component" value="Unassembled WGS sequence"/>
</dbReference>
<gene>
    <name evidence="1" type="ORF">RDI58_024559</name>
</gene>
<comment type="caution">
    <text evidence="1">The sequence shown here is derived from an EMBL/GenBank/DDBJ whole genome shotgun (WGS) entry which is preliminary data.</text>
</comment>
<reference evidence="1 2" key="1">
    <citation type="submission" date="2024-02" db="EMBL/GenBank/DDBJ databases">
        <title>de novo genome assembly of Solanum bulbocastanum strain 11H21.</title>
        <authorList>
            <person name="Hosaka A.J."/>
        </authorList>
    </citation>
    <scope>NUCLEOTIDE SEQUENCE [LARGE SCALE GENOMIC DNA]</scope>
    <source>
        <tissue evidence="1">Young leaves</tissue>
    </source>
</reference>
<proteinExistence type="predicted"/>
<accession>A0AAN8T3I1</accession>
<sequence>MDLMLRRDLLQTSLQSKAEQIQATDTCDKAGMLTPSQVKRLKGNLIWIAKNTTGMQVMETTFPVQEKHGPNEKPKEKVELVATGPHEKLKQVMNSDVATHNSRLWCGFCTLDALVRMIWLHILMGGRTWETWLFWVQTFTLLAEHRYKRYEETYSIWSCRCLSKHLHNFIRR</sequence>
<dbReference type="EMBL" id="JBANQN010000010">
    <property type="protein sequence ID" value="KAK6777841.1"/>
    <property type="molecule type" value="Genomic_DNA"/>
</dbReference>